<feature type="domain" description="RagB/SusD" evidence="6">
    <location>
        <begin position="385"/>
        <end position="512"/>
    </location>
</feature>
<evidence type="ECO:0000256" key="2">
    <source>
        <dbReference type="ARBA" id="ARBA00006275"/>
    </source>
</evidence>
<name>A0A3E1YBU2_9BACT</name>
<dbReference type="InterPro" id="IPR012944">
    <property type="entry name" value="SusD_RagB_dom"/>
</dbReference>
<protein>
    <submittedName>
        <fullName evidence="7">RagB/SusD family nutrient uptake outer membrane protein</fullName>
    </submittedName>
</protein>
<dbReference type="AlphaFoldDB" id="A0A3E1YBU2"/>
<dbReference type="OrthoDB" id="9783641at2"/>
<gene>
    <name evidence="7" type="ORF">DVR12_10825</name>
</gene>
<comment type="subcellular location">
    <subcellularLocation>
        <location evidence="1">Cell outer membrane</location>
    </subcellularLocation>
</comment>
<evidence type="ECO:0000313" key="7">
    <source>
        <dbReference type="EMBL" id="RFS23498.1"/>
    </source>
</evidence>
<keyword evidence="5" id="KW-0998">Cell outer membrane</keyword>
<keyword evidence="8" id="KW-1185">Reference proteome</keyword>
<comment type="similarity">
    <text evidence="2">Belongs to the SusD family.</text>
</comment>
<accession>A0A3E1YBU2</accession>
<evidence type="ECO:0000259" key="6">
    <source>
        <dbReference type="Pfam" id="PF07980"/>
    </source>
</evidence>
<keyword evidence="3" id="KW-0732">Signal</keyword>
<dbReference type="InterPro" id="IPR011990">
    <property type="entry name" value="TPR-like_helical_dom_sf"/>
</dbReference>
<dbReference type="Proteomes" id="UP000260644">
    <property type="component" value="Unassembled WGS sequence"/>
</dbReference>
<dbReference type="RefSeq" id="WP_116975689.1">
    <property type="nucleotide sequence ID" value="NZ_QPMM01000004.1"/>
</dbReference>
<dbReference type="SUPFAM" id="SSF48452">
    <property type="entry name" value="TPR-like"/>
    <property type="match status" value="1"/>
</dbReference>
<dbReference type="Pfam" id="PF07980">
    <property type="entry name" value="SusD_RagB"/>
    <property type="match status" value="1"/>
</dbReference>
<organism evidence="7 8">
    <name type="scientific">Chitinophaga silvatica</name>
    <dbReference type="NCBI Taxonomy" id="2282649"/>
    <lineage>
        <taxon>Bacteria</taxon>
        <taxon>Pseudomonadati</taxon>
        <taxon>Bacteroidota</taxon>
        <taxon>Chitinophagia</taxon>
        <taxon>Chitinophagales</taxon>
        <taxon>Chitinophagaceae</taxon>
        <taxon>Chitinophaga</taxon>
    </lineage>
</organism>
<dbReference type="EMBL" id="QPMM01000004">
    <property type="protein sequence ID" value="RFS23498.1"/>
    <property type="molecule type" value="Genomic_DNA"/>
</dbReference>
<evidence type="ECO:0000256" key="1">
    <source>
        <dbReference type="ARBA" id="ARBA00004442"/>
    </source>
</evidence>
<dbReference type="GO" id="GO:0009279">
    <property type="term" value="C:cell outer membrane"/>
    <property type="evidence" value="ECO:0007669"/>
    <property type="project" value="UniProtKB-SubCell"/>
</dbReference>
<dbReference type="Gene3D" id="1.25.40.390">
    <property type="match status" value="1"/>
</dbReference>
<evidence type="ECO:0000256" key="5">
    <source>
        <dbReference type="ARBA" id="ARBA00023237"/>
    </source>
</evidence>
<keyword evidence="4" id="KW-0472">Membrane</keyword>
<comment type="caution">
    <text evidence="7">The sequence shown here is derived from an EMBL/GenBank/DDBJ whole genome shotgun (WGS) entry which is preliminary data.</text>
</comment>
<proteinExistence type="inferred from homology"/>
<evidence type="ECO:0000256" key="4">
    <source>
        <dbReference type="ARBA" id="ARBA00023136"/>
    </source>
</evidence>
<evidence type="ECO:0000256" key="3">
    <source>
        <dbReference type="ARBA" id="ARBA00022729"/>
    </source>
</evidence>
<reference evidence="7 8" key="1">
    <citation type="submission" date="2018-07" db="EMBL/GenBank/DDBJ databases">
        <title>Chitinophaga K2CV101002-2 sp. nov., isolated from a monsoon evergreen broad-leaved forest soil.</title>
        <authorList>
            <person name="Lv Y."/>
        </authorList>
    </citation>
    <scope>NUCLEOTIDE SEQUENCE [LARGE SCALE GENOMIC DNA]</scope>
    <source>
        <strain evidence="7 8">GDMCC 1.1288</strain>
    </source>
</reference>
<evidence type="ECO:0000313" key="8">
    <source>
        <dbReference type="Proteomes" id="UP000260644"/>
    </source>
</evidence>
<sequence length="512" mass="57367">MIRNILKSTLVIAGCMAYSACSLKENLGSAITQQQADSLLTADQLLKAAYDDMQFAYQDFSQTFGLCEMSTDACVGPTRGADWDDGGVWRELHEHRWTSDNLRIQTAYTSLLLDQFDASNVLRFKPTPRVEAEARFLRVWSIFGTLDLFNQVAFRNPGDDLLKAPKVMQTQEAMDYIISELTAIMPNLPTRAATKAAYVATQDAAKFLMMKVYLNKGAFLNRKAPTFDAADMQKVISLADEITATGNYALANNYFDNFAYNNDVISTENIFTQQNGPGFSTSRAGNNVYCRWTCTLHYKQTPGGWNGFTTLSDFYNKFEDVDSRKGMAYQGVTNIGGLRVGFLIGQQYNEKGEKILDRNGLPLVFTPDITIRVNGDAVEAAGIRVVKYPPDMKGGGNDASNDFVFMRYADVLLMKAEALLRTNNAPAALTIVNGLRTKRGATIFADLTTDKLIDERGRELYWEGWRRQDLIRFGKYLDPWQLKQPDDPKYLLFPIPTSDLAVNPNLKQNPGY</sequence>